<feature type="domain" description="HTH tetR-type" evidence="4">
    <location>
        <begin position="4"/>
        <end position="64"/>
    </location>
</feature>
<reference evidence="5 6" key="1">
    <citation type="submission" date="2015-05" db="EMBL/GenBank/DDBJ databases">
        <title>Whole genome sequence and identification of bacterial endophytes from Costus igneus.</title>
        <authorList>
            <person name="Lee Y.P."/>
            <person name="Gan H.M."/>
            <person name="Eng W."/>
            <person name="Wheatley M.S."/>
            <person name="Caraballo A."/>
            <person name="Polter S."/>
            <person name="Savka M.A."/>
            <person name="Hudson A.O."/>
        </authorList>
    </citation>
    <scope>NUCLEOTIDE SEQUENCE [LARGE SCALE GENOMIC DNA]</scope>
    <source>
        <strain evidence="5 6">RIT379</strain>
    </source>
</reference>
<evidence type="ECO:0000256" key="2">
    <source>
        <dbReference type="ARBA" id="ARBA00023125"/>
    </source>
</evidence>
<keyword evidence="6" id="KW-1185">Reference proteome</keyword>
<dbReference type="PROSITE" id="PS01081">
    <property type="entry name" value="HTH_TETR_1"/>
    <property type="match status" value="1"/>
</dbReference>
<comment type="caution">
    <text evidence="5">The sequence shown here is derived from an EMBL/GenBank/DDBJ whole genome shotgun (WGS) entry which is preliminary data.</text>
</comment>
<dbReference type="GeneID" id="56350830"/>
<dbReference type="EMBL" id="LDPH01000008">
    <property type="protein sequence ID" value="KLV26414.1"/>
    <property type="molecule type" value="Genomic_DNA"/>
</dbReference>
<name>A0A0J1IKE2_NIACI</name>
<keyword evidence="1" id="KW-0678">Repressor</keyword>
<dbReference type="Gene3D" id="1.10.10.60">
    <property type="entry name" value="Homeodomain-like"/>
    <property type="match status" value="1"/>
</dbReference>
<dbReference type="InterPro" id="IPR036271">
    <property type="entry name" value="Tet_transcr_reg_TetR-rel_C_sf"/>
</dbReference>
<evidence type="ECO:0000313" key="6">
    <source>
        <dbReference type="Proteomes" id="UP000036045"/>
    </source>
</evidence>
<proteinExistence type="predicted"/>
<dbReference type="OrthoDB" id="9789566at2"/>
<protein>
    <submittedName>
        <fullName evidence="5">Transcriptional regulator</fullName>
    </submittedName>
</protein>
<dbReference type="PANTHER" id="PTHR43479">
    <property type="entry name" value="ACREF/ENVCD OPERON REPRESSOR-RELATED"/>
    <property type="match status" value="1"/>
</dbReference>
<keyword evidence="2 3" id="KW-0238">DNA-binding</keyword>
<dbReference type="Gene3D" id="1.10.357.10">
    <property type="entry name" value="Tetracycline Repressor, domain 2"/>
    <property type="match status" value="1"/>
</dbReference>
<dbReference type="Pfam" id="PF00440">
    <property type="entry name" value="TetR_N"/>
    <property type="match status" value="1"/>
</dbReference>
<dbReference type="PRINTS" id="PR00455">
    <property type="entry name" value="HTHTETR"/>
</dbReference>
<dbReference type="PANTHER" id="PTHR43479:SF21">
    <property type="entry name" value="TRANSCRIPTIONAL REGULATOR, TETR FAMILY"/>
    <property type="match status" value="1"/>
</dbReference>
<dbReference type="InterPro" id="IPR050624">
    <property type="entry name" value="HTH-type_Tx_Regulator"/>
</dbReference>
<dbReference type="SUPFAM" id="SSF46689">
    <property type="entry name" value="Homeodomain-like"/>
    <property type="match status" value="1"/>
</dbReference>
<evidence type="ECO:0000259" key="4">
    <source>
        <dbReference type="PROSITE" id="PS50977"/>
    </source>
</evidence>
<dbReference type="InterPro" id="IPR001647">
    <property type="entry name" value="HTH_TetR"/>
</dbReference>
<feature type="DNA-binding region" description="H-T-H motif" evidence="3">
    <location>
        <begin position="27"/>
        <end position="46"/>
    </location>
</feature>
<gene>
    <name evidence="5" type="ORF">ABW02_09870</name>
</gene>
<dbReference type="InterPro" id="IPR023772">
    <property type="entry name" value="DNA-bd_HTH_TetR-type_CS"/>
</dbReference>
<dbReference type="PATRIC" id="fig|1397.4.peg.5278"/>
<accession>A0A0J1IKE2</accession>
<dbReference type="InterPro" id="IPR009057">
    <property type="entry name" value="Homeodomain-like_sf"/>
</dbReference>
<dbReference type="PROSITE" id="PS50977">
    <property type="entry name" value="HTH_TETR_2"/>
    <property type="match status" value="1"/>
</dbReference>
<organism evidence="5 6">
    <name type="scientific">Niallia circulans</name>
    <name type="common">Bacillus circulans</name>
    <dbReference type="NCBI Taxonomy" id="1397"/>
    <lineage>
        <taxon>Bacteria</taxon>
        <taxon>Bacillati</taxon>
        <taxon>Bacillota</taxon>
        <taxon>Bacilli</taxon>
        <taxon>Bacillales</taxon>
        <taxon>Bacillaceae</taxon>
        <taxon>Niallia</taxon>
    </lineage>
</organism>
<evidence type="ECO:0000256" key="3">
    <source>
        <dbReference type="PROSITE-ProRule" id="PRU00335"/>
    </source>
</evidence>
<dbReference type="Proteomes" id="UP000036045">
    <property type="component" value="Unassembled WGS sequence"/>
</dbReference>
<evidence type="ECO:0000313" key="5">
    <source>
        <dbReference type="EMBL" id="KLV26414.1"/>
    </source>
</evidence>
<dbReference type="AlphaFoldDB" id="A0A0J1IKE2"/>
<dbReference type="GO" id="GO:0003677">
    <property type="term" value="F:DNA binding"/>
    <property type="evidence" value="ECO:0007669"/>
    <property type="project" value="UniProtKB-UniRule"/>
</dbReference>
<dbReference type="RefSeq" id="WP_047941832.1">
    <property type="nucleotide sequence ID" value="NZ_CP053989.1"/>
</dbReference>
<sequence>MKEISTRDAIVEAAISLFNQKGYHGTSIRDIAGLANVNIANISYYFNGKQGLLEYCYMNFFETYLELLEEVFLQSDSPTEKLKKMVDCIISYQCKNPQLTRFVLREVSIDSQVVREIMSTYYVKERYIFTQILEKGIESKEFRKQSISYSIIQLKGLLSMPFIHSYYVTEVLHIFLNEDYFKRKYIEEIHRWIRDVVCLNEKELLIIP</sequence>
<dbReference type="SUPFAM" id="SSF48498">
    <property type="entry name" value="Tetracyclin repressor-like, C-terminal domain"/>
    <property type="match status" value="1"/>
</dbReference>
<evidence type="ECO:0000256" key="1">
    <source>
        <dbReference type="ARBA" id="ARBA00022491"/>
    </source>
</evidence>
<dbReference type="NCBIfam" id="NF037937">
    <property type="entry name" value="septum_RefZ"/>
    <property type="match status" value="1"/>
</dbReference>